<evidence type="ECO:0000256" key="4">
    <source>
        <dbReference type="ARBA" id="ARBA00022679"/>
    </source>
</evidence>
<keyword evidence="9" id="KW-1185">Reference proteome</keyword>
<evidence type="ECO:0000256" key="6">
    <source>
        <dbReference type="PIRSR" id="PIRSR018153-1"/>
    </source>
</evidence>
<dbReference type="InterPro" id="IPR002685">
    <property type="entry name" value="Glyco_trans_15"/>
</dbReference>
<reference evidence="8 9" key="1">
    <citation type="journal article" date="2009" name="Nature">
        <title>Evolution of pathogenicity and sexual reproduction in eight Candida genomes.</title>
        <authorList>
            <person name="Butler G."/>
            <person name="Rasmussen M.D."/>
            <person name="Lin M.F."/>
            <person name="Santos M.A."/>
            <person name="Sakthikumar S."/>
            <person name="Munro C.A."/>
            <person name="Rheinbay E."/>
            <person name="Grabherr M."/>
            <person name="Forche A."/>
            <person name="Reedy J.L."/>
            <person name="Agrafioti I."/>
            <person name="Arnaud M.B."/>
            <person name="Bates S."/>
            <person name="Brown A.J."/>
            <person name="Brunke S."/>
            <person name="Costanzo M.C."/>
            <person name="Fitzpatrick D.A."/>
            <person name="de Groot P.W."/>
            <person name="Harris D."/>
            <person name="Hoyer L.L."/>
            <person name="Hube B."/>
            <person name="Klis F.M."/>
            <person name="Kodira C."/>
            <person name="Lennard N."/>
            <person name="Logue M.E."/>
            <person name="Martin R."/>
            <person name="Neiman A.M."/>
            <person name="Nikolaou E."/>
            <person name="Quail M.A."/>
            <person name="Quinn J."/>
            <person name="Santos M.C."/>
            <person name="Schmitzberger F.F."/>
            <person name="Sherlock G."/>
            <person name="Shah P."/>
            <person name="Silverstein K.A."/>
            <person name="Skrzypek M.S."/>
            <person name="Soll D."/>
            <person name="Staggs R."/>
            <person name="Stansfield I."/>
            <person name="Stumpf M.P."/>
            <person name="Sudbery P.E."/>
            <person name="Srikantha T."/>
            <person name="Zeng Q."/>
            <person name="Berman J."/>
            <person name="Berriman M."/>
            <person name="Heitman J."/>
            <person name="Gow N.A."/>
            <person name="Lorenz M.C."/>
            <person name="Birren B.W."/>
            <person name="Kellis M."/>
            <person name="Cuomo C.A."/>
        </authorList>
    </citation>
    <scope>NUCLEOTIDE SEQUENCE [LARGE SCALE GENOMIC DNA]</scope>
    <source>
        <strain evidence="9">ATCC 11503 / BCRC 21390 / CBS 2605 / JCM 1781 / NBRC 1676 / NRRL YB-4239</strain>
    </source>
</reference>
<dbReference type="GO" id="GO:0016020">
    <property type="term" value="C:membrane"/>
    <property type="evidence" value="ECO:0007669"/>
    <property type="project" value="UniProtKB-SubCell"/>
</dbReference>
<dbReference type="EMBL" id="CH981527">
    <property type="protein sequence ID" value="EDK45280.1"/>
    <property type="molecule type" value="Genomic_DNA"/>
</dbReference>
<dbReference type="PANTHER" id="PTHR31121:SF6">
    <property type="entry name" value="ALPHA-1,2 MANNOSYLTRANSFERASE KTR1"/>
    <property type="match status" value="1"/>
</dbReference>
<dbReference type="AlphaFoldDB" id="A5E1H2"/>
<keyword evidence="5" id="KW-0812">Transmembrane</keyword>
<keyword evidence="5" id="KW-0735">Signal-anchor</keyword>
<dbReference type="Pfam" id="PF01793">
    <property type="entry name" value="Glyco_transf_15"/>
    <property type="match status" value="1"/>
</dbReference>
<sequence length="388" mass="46808">MHIGKLFLVVSAILIARYSNVVLNISSWKSIKANNNVFDEEIYIYHNDSDFKSFLHNHHRDYQKTNLSIQKQAVETYDRENATFVMLCRNSDVFSVLEVLQNVEDRFNKKYHYDYTFLNDEPFSDEFIYLISSYVEYGKLNFGMIAKEQWSYPSHLNITAATDLRENFSIKIPYGRSESYRHMCRYYSGFFYKHEMVRRYEFYWRIEPDIKLYCDIDNDLFRFMKQNNKKYGFVISLFEYMETIPTLWTHVVSYINDNKLKPKLLPMLMNDDGYYNLCHFWSNFEIARVDAFDNPEYDKFFQYLDRLGGFFYERWGDAPVHTIGMMLTLDKQDLHWFDEVGYYHPPYTQCPLDSEIYVKNRCVCDQEKDVTWDARFSCINFIMSFLNS</sequence>
<dbReference type="OMA" id="WSYPSHI"/>
<accession>A5E1H2</accession>
<dbReference type="STRING" id="379508.A5E1H2"/>
<comment type="similarity">
    <text evidence="2">Belongs to the glycosyltransferase 15 family.</text>
</comment>
<proteinExistence type="inferred from homology"/>
<evidence type="ECO:0000256" key="3">
    <source>
        <dbReference type="ARBA" id="ARBA00022676"/>
    </source>
</evidence>
<feature type="signal peptide" evidence="7">
    <location>
        <begin position="1"/>
        <end position="18"/>
    </location>
</feature>
<dbReference type="GO" id="GO:0000032">
    <property type="term" value="P:cell wall mannoprotein biosynthetic process"/>
    <property type="evidence" value="ECO:0007669"/>
    <property type="project" value="TreeGrafter"/>
</dbReference>
<keyword evidence="4 8" id="KW-0808">Transferase</keyword>
<evidence type="ECO:0000256" key="1">
    <source>
        <dbReference type="ARBA" id="ARBA00004606"/>
    </source>
</evidence>
<dbReference type="FunFam" id="3.90.550.10:FF:000051">
    <property type="entry name" value="Alpha-1,2-mannosyltransferase (Ktr4)"/>
    <property type="match status" value="1"/>
</dbReference>
<dbReference type="PIRSF" id="PIRSF018153">
    <property type="entry name" value="Glyco_trans_15"/>
    <property type="match status" value="1"/>
</dbReference>
<evidence type="ECO:0000256" key="5">
    <source>
        <dbReference type="ARBA" id="ARBA00022968"/>
    </source>
</evidence>
<dbReference type="Gene3D" id="3.90.550.10">
    <property type="entry name" value="Spore Coat Polysaccharide Biosynthesis Protein SpsA, Chain A"/>
    <property type="match status" value="1"/>
</dbReference>
<keyword evidence="3 8" id="KW-0328">Glycosyltransferase</keyword>
<dbReference type="PANTHER" id="PTHR31121">
    <property type="entry name" value="ALPHA-1,2 MANNOSYLTRANSFERASE KTR1"/>
    <property type="match status" value="1"/>
</dbReference>
<dbReference type="eggNOG" id="KOG4472">
    <property type="taxonomic scope" value="Eukaryota"/>
</dbReference>
<dbReference type="VEuPathDB" id="FungiDB:LELG_03459"/>
<dbReference type="GO" id="GO:0005794">
    <property type="term" value="C:Golgi apparatus"/>
    <property type="evidence" value="ECO:0007669"/>
    <property type="project" value="TreeGrafter"/>
</dbReference>
<dbReference type="GO" id="GO:0006493">
    <property type="term" value="P:protein O-linked glycosylation"/>
    <property type="evidence" value="ECO:0007669"/>
    <property type="project" value="TreeGrafter"/>
</dbReference>
<dbReference type="GO" id="GO:0006487">
    <property type="term" value="P:protein N-linked glycosylation"/>
    <property type="evidence" value="ECO:0007669"/>
    <property type="project" value="TreeGrafter"/>
</dbReference>
<evidence type="ECO:0000313" key="8">
    <source>
        <dbReference type="EMBL" id="EDK45280.1"/>
    </source>
</evidence>
<feature type="active site" description="Nucleophile" evidence="6">
    <location>
        <position position="285"/>
    </location>
</feature>
<dbReference type="OrthoDB" id="439943at2759"/>
<feature type="chain" id="PRO_5002680049" evidence="7">
    <location>
        <begin position="19"/>
        <end position="388"/>
    </location>
</feature>
<evidence type="ECO:0000256" key="7">
    <source>
        <dbReference type="SAM" id="SignalP"/>
    </source>
</evidence>
<dbReference type="Proteomes" id="UP000001996">
    <property type="component" value="Unassembled WGS sequence"/>
</dbReference>
<evidence type="ECO:0000313" key="9">
    <source>
        <dbReference type="Proteomes" id="UP000001996"/>
    </source>
</evidence>
<dbReference type="SUPFAM" id="SSF53448">
    <property type="entry name" value="Nucleotide-diphospho-sugar transferases"/>
    <property type="match status" value="1"/>
</dbReference>
<protein>
    <submittedName>
        <fullName evidence="8">Glycolipid 2-alpha-mannosyltransferase</fullName>
    </submittedName>
</protein>
<dbReference type="InterPro" id="IPR029044">
    <property type="entry name" value="Nucleotide-diphossugar_trans"/>
</dbReference>
<comment type="subcellular location">
    <subcellularLocation>
        <location evidence="1">Membrane</location>
        <topology evidence="1">Single-pass type II membrane protein</topology>
    </subcellularLocation>
</comment>
<name>A5E1H2_LODEL</name>
<gene>
    <name evidence="8" type="ORF">LELG_03459</name>
</gene>
<dbReference type="GO" id="GO:0000026">
    <property type="term" value="F:alpha-1,2-mannosyltransferase activity"/>
    <property type="evidence" value="ECO:0007669"/>
    <property type="project" value="TreeGrafter"/>
</dbReference>
<evidence type="ECO:0000256" key="2">
    <source>
        <dbReference type="ARBA" id="ARBA00007677"/>
    </source>
</evidence>
<keyword evidence="7" id="KW-0732">Signal</keyword>
<dbReference type="InParanoid" id="A5E1H2"/>
<dbReference type="HOGENOM" id="CLU_024327_4_2_1"/>
<organism evidence="8 9">
    <name type="scientific">Lodderomyces elongisporus (strain ATCC 11503 / CBS 2605 / JCM 1781 / NBRC 1676 / NRRL YB-4239)</name>
    <name type="common">Yeast</name>
    <name type="synonym">Saccharomyces elongisporus</name>
    <dbReference type="NCBI Taxonomy" id="379508"/>
    <lineage>
        <taxon>Eukaryota</taxon>
        <taxon>Fungi</taxon>
        <taxon>Dikarya</taxon>
        <taxon>Ascomycota</taxon>
        <taxon>Saccharomycotina</taxon>
        <taxon>Pichiomycetes</taxon>
        <taxon>Debaryomycetaceae</taxon>
        <taxon>Candida/Lodderomyces clade</taxon>
        <taxon>Lodderomyces</taxon>
    </lineage>
</organism>